<proteinExistence type="predicted"/>
<dbReference type="EMBL" id="BK016133">
    <property type="protein sequence ID" value="DAF97396.1"/>
    <property type="molecule type" value="Genomic_DNA"/>
</dbReference>
<organism evidence="2">
    <name type="scientific">Myoviridae sp. ctijX18</name>
    <dbReference type="NCBI Taxonomy" id="2825154"/>
    <lineage>
        <taxon>Viruses</taxon>
        <taxon>Duplodnaviria</taxon>
        <taxon>Heunggongvirae</taxon>
        <taxon>Uroviricota</taxon>
        <taxon>Caudoviricetes</taxon>
    </lineage>
</organism>
<sequence>MDIYINNPTPHSFHLGTKDLSGRPQSVVSIPRAPHMAFCPFYSEKGPVEEVVVDGTAFTKLFGNKTLDPLYKYYNHSSVFIEGMLADGGTIIAKRIVPEGAERKAGLRLSLEYVEVEVDEYERDPSGQFRLDRGQKVTTGRKVPGISYRWVLEELKPEIVTLSNRTIQNSGLGHAATNQVDFSVEGVIGKRYPILDFEVSSSGAWGNLTGISIWAPKINDQSPLNTTALNDTGSYPFRLQVYTKPNVTSNKTVETTTLGAREIDFSFKPGAVSKVGTRYNLAETFVNHYNNVRSDDPTIPSTFGSFSRIHVYQQNIDTVLAVFLQKELDVSGSQVPVLNPQTGEMENVTRYYGDFAAVTEETKADAKYLFNLFTGMHSDGRPYQTFRVSDNVTTTEGEVTTLREGSVQWSTGGTDGEMNDTKFAAAVDALLEDFADENGKYMDDTTYNDSVFYDTGYPIETKFNLNKYLANRKDRWVCATTHVSGEGIILPAEENARLAAIRNRLKLSPDSAIFGTPTFRAIVVKGSGKFRSSVSSYEKRVPLSYEICRLFTKYWGAGTGRANTRWDPTEGDNNYLRYLTDISNPWTPYVRRNEAWGAGGMWAERSESGRFYFPAIRTIYEDYSSTLMNARIMLFHVELNKIGAELRRRFSGKDWSQARLKQEAESWFYSQVKDNKFGGTIDVEGELYFTAIDTERSWSWHFVARVYGDNIKTVQTFYSENYRRSDKPDDFSGISA</sequence>
<dbReference type="Pfam" id="PF20961">
    <property type="entry name" value="phiKZ_gp29PR"/>
    <property type="match status" value="1"/>
</dbReference>
<reference evidence="2" key="1">
    <citation type="journal article" date="2021" name="Proc. Natl. Acad. Sci. U.S.A.">
        <title>A Catalog of Tens of Thousands of Viruses from Human Metagenomes Reveals Hidden Associations with Chronic Diseases.</title>
        <authorList>
            <person name="Tisza M.J."/>
            <person name="Buck C.B."/>
        </authorList>
    </citation>
    <scope>NUCLEOTIDE SEQUENCE</scope>
    <source>
        <strain evidence="2">CtijX18</strain>
    </source>
</reference>
<accession>A0A8S5USL8</accession>
<feature type="domain" description="Tail sheath protein gp29 gp29PR" evidence="1">
    <location>
        <begin position="185"/>
        <end position="332"/>
    </location>
</feature>
<evidence type="ECO:0000313" key="2">
    <source>
        <dbReference type="EMBL" id="DAF97396.1"/>
    </source>
</evidence>
<name>A0A8S5USL8_9CAUD</name>
<protein>
    <submittedName>
        <fullName evidence="2">Structural Protein</fullName>
    </submittedName>
</protein>
<evidence type="ECO:0000259" key="1">
    <source>
        <dbReference type="Pfam" id="PF20961"/>
    </source>
</evidence>
<dbReference type="InterPro" id="IPR048712">
    <property type="entry name" value="Gp29_gp29PR"/>
</dbReference>